<evidence type="ECO:0000256" key="3">
    <source>
        <dbReference type="ARBA" id="ARBA00022960"/>
    </source>
</evidence>
<keyword evidence="7" id="KW-0175">Coiled coil</keyword>
<dbReference type="PROSITE" id="PS52029">
    <property type="entry name" value="LD_TPASE"/>
    <property type="match status" value="1"/>
</dbReference>
<dbReference type="CDD" id="cd16913">
    <property type="entry name" value="YkuD_like"/>
    <property type="match status" value="1"/>
</dbReference>
<dbReference type="UniPathway" id="UPA00219"/>
<evidence type="ECO:0000313" key="9">
    <source>
        <dbReference type="EMBL" id="OGG91282.1"/>
    </source>
</evidence>
<feature type="domain" description="L,D-TPase catalytic" evidence="8">
    <location>
        <begin position="123"/>
        <end position="250"/>
    </location>
</feature>
<comment type="caution">
    <text evidence="9">The sequence shown here is derived from an EMBL/GenBank/DDBJ whole genome shotgun (WGS) entry which is preliminary data.</text>
</comment>
<dbReference type="SUPFAM" id="SSF141523">
    <property type="entry name" value="L,D-transpeptidase catalytic domain-like"/>
    <property type="match status" value="1"/>
</dbReference>
<evidence type="ECO:0000256" key="4">
    <source>
        <dbReference type="ARBA" id="ARBA00022984"/>
    </source>
</evidence>
<dbReference type="GO" id="GO:0071555">
    <property type="term" value="P:cell wall organization"/>
    <property type="evidence" value="ECO:0007669"/>
    <property type="project" value="UniProtKB-UniRule"/>
</dbReference>
<dbReference type="PANTHER" id="PTHR30582">
    <property type="entry name" value="L,D-TRANSPEPTIDASE"/>
    <property type="match status" value="1"/>
</dbReference>
<dbReference type="GO" id="GO:0018104">
    <property type="term" value="P:peptidoglycan-protein cross-linking"/>
    <property type="evidence" value="ECO:0007669"/>
    <property type="project" value="TreeGrafter"/>
</dbReference>
<proteinExistence type="predicted"/>
<dbReference type="Pfam" id="PF03734">
    <property type="entry name" value="YkuD"/>
    <property type="match status" value="1"/>
</dbReference>
<dbReference type="GO" id="GO:0008360">
    <property type="term" value="P:regulation of cell shape"/>
    <property type="evidence" value="ECO:0007669"/>
    <property type="project" value="UniProtKB-UniRule"/>
</dbReference>
<evidence type="ECO:0000256" key="1">
    <source>
        <dbReference type="ARBA" id="ARBA00004752"/>
    </source>
</evidence>
<feature type="coiled-coil region" evidence="7">
    <location>
        <begin position="35"/>
        <end position="62"/>
    </location>
</feature>
<name>A0A1F6FZI9_9BACT</name>
<dbReference type="PANTHER" id="PTHR30582:SF2">
    <property type="entry name" value="L,D-TRANSPEPTIDASE YCIB-RELATED"/>
    <property type="match status" value="1"/>
</dbReference>
<keyword evidence="4 6" id="KW-0573">Peptidoglycan synthesis</keyword>
<dbReference type="Gene3D" id="2.40.440.10">
    <property type="entry name" value="L,D-transpeptidase catalytic domain-like"/>
    <property type="match status" value="1"/>
</dbReference>
<evidence type="ECO:0000256" key="5">
    <source>
        <dbReference type="ARBA" id="ARBA00023316"/>
    </source>
</evidence>
<sequence length="251" mass="28762">MQNKRHHHVFHIAFIPLLLILIAPQWGKATMAPTLRHYEELTVIAEEEMANLEKRFESAQKAWTLLSDGEEKILYPSVVIQHQKDTDLSVIERFHLATVRNSILEKRLEAFRGKIEESLGTSQAIYIDLSEQQATLIENGEILRNYPVSSGAWETPTPRGRFQIHSKQTLRISSQDVPYRMPYYMAFTRSKSHGFHALPYLGNVATNSDYWHEALDHIGRPVSHGCVRFLPDDAKAVYEWVTVGTPVIINS</sequence>
<dbReference type="GO" id="GO:0071972">
    <property type="term" value="F:peptidoglycan L,D-transpeptidase activity"/>
    <property type="evidence" value="ECO:0007669"/>
    <property type="project" value="TreeGrafter"/>
</dbReference>
<gene>
    <name evidence="9" type="ORF">A3H16_02330</name>
</gene>
<feature type="active site" description="Nucleophile" evidence="6">
    <location>
        <position position="226"/>
    </location>
</feature>
<evidence type="ECO:0000259" key="8">
    <source>
        <dbReference type="PROSITE" id="PS52029"/>
    </source>
</evidence>
<evidence type="ECO:0000256" key="6">
    <source>
        <dbReference type="PROSITE-ProRule" id="PRU01373"/>
    </source>
</evidence>
<feature type="active site" description="Proton donor/acceptor" evidence="6">
    <location>
        <position position="196"/>
    </location>
</feature>
<evidence type="ECO:0000256" key="2">
    <source>
        <dbReference type="ARBA" id="ARBA00022679"/>
    </source>
</evidence>
<reference evidence="9 10" key="1">
    <citation type="journal article" date="2016" name="Nat. Commun.">
        <title>Thousands of microbial genomes shed light on interconnected biogeochemical processes in an aquifer system.</title>
        <authorList>
            <person name="Anantharaman K."/>
            <person name="Brown C.T."/>
            <person name="Hug L.A."/>
            <person name="Sharon I."/>
            <person name="Castelle C.J."/>
            <person name="Probst A.J."/>
            <person name="Thomas B.C."/>
            <person name="Singh A."/>
            <person name="Wilkins M.J."/>
            <person name="Karaoz U."/>
            <person name="Brodie E.L."/>
            <person name="Williams K.H."/>
            <person name="Hubbard S.S."/>
            <person name="Banfield J.F."/>
        </authorList>
    </citation>
    <scope>NUCLEOTIDE SEQUENCE [LARGE SCALE GENOMIC DNA]</scope>
</reference>
<dbReference type="AlphaFoldDB" id="A0A1F6FZI9"/>
<dbReference type="EMBL" id="MFMQ01000058">
    <property type="protein sequence ID" value="OGG91282.1"/>
    <property type="molecule type" value="Genomic_DNA"/>
</dbReference>
<evidence type="ECO:0000313" key="10">
    <source>
        <dbReference type="Proteomes" id="UP000178601"/>
    </source>
</evidence>
<dbReference type="InterPro" id="IPR050979">
    <property type="entry name" value="LD-transpeptidase"/>
</dbReference>
<dbReference type="GO" id="GO:0016740">
    <property type="term" value="F:transferase activity"/>
    <property type="evidence" value="ECO:0007669"/>
    <property type="project" value="UniProtKB-KW"/>
</dbReference>
<accession>A0A1F6FZI9</accession>
<organism evidence="9 10">
    <name type="scientific">Candidatus Kaiserbacteria bacterium RIFCSPLOWO2_12_FULL_53_8</name>
    <dbReference type="NCBI Taxonomy" id="1798529"/>
    <lineage>
        <taxon>Bacteria</taxon>
        <taxon>Candidatus Kaiseribacteriota</taxon>
    </lineage>
</organism>
<keyword evidence="2" id="KW-0808">Transferase</keyword>
<evidence type="ECO:0000256" key="7">
    <source>
        <dbReference type="SAM" id="Coils"/>
    </source>
</evidence>
<keyword evidence="5 6" id="KW-0961">Cell wall biogenesis/degradation</keyword>
<dbReference type="InterPro" id="IPR038063">
    <property type="entry name" value="Transpep_catalytic_dom"/>
</dbReference>
<dbReference type="GO" id="GO:0005576">
    <property type="term" value="C:extracellular region"/>
    <property type="evidence" value="ECO:0007669"/>
    <property type="project" value="TreeGrafter"/>
</dbReference>
<comment type="pathway">
    <text evidence="1 6">Cell wall biogenesis; peptidoglycan biosynthesis.</text>
</comment>
<keyword evidence="3 6" id="KW-0133">Cell shape</keyword>
<dbReference type="Proteomes" id="UP000178601">
    <property type="component" value="Unassembled WGS sequence"/>
</dbReference>
<dbReference type="InterPro" id="IPR005490">
    <property type="entry name" value="LD_TPept_cat_dom"/>
</dbReference>
<protein>
    <recommendedName>
        <fullName evidence="8">L,D-TPase catalytic domain-containing protein</fullName>
    </recommendedName>
</protein>